<reference evidence="3 4" key="1">
    <citation type="submission" date="2018-06" db="EMBL/GenBank/DDBJ databases">
        <title>Comparative genomics of Brasilonema spp. strains.</title>
        <authorList>
            <person name="Alvarenga D.O."/>
            <person name="Fiore M.F."/>
            <person name="Varani A.M."/>
        </authorList>
    </citation>
    <scope>NUCLEOTIDE SEQUENCE [LARGE SCALE GENOMIC DNA]</scope>
    <source>
        <strain evidence="3 4">SPC951</strain>
    </source>
</reference>
<proteinExistence type="predicted"/>
<evidence type="ECO:0000256" key="1">
    <source>
        <dbReference type="SAM" id="MobiDB-lite"/>
    </source>
</evidence>
<keyword evidence="2" id="KW-0812">Transmembrane</keyword>
<evidence type="ECO:0000256" key="2">
    <source>
        <dbReference type="SAM" id="Phobius"/>
    </source>
</evidence>
<keyword evidence="2" id="KW-0472">Membrane</keyword>
<dbReference type="EMBL" id="QMEB01000116">
    <property type="protein sequence ID" value="NMG20814.1"/>
    <property type="molecule type" value="Genomic_DNA"/>
</dbReference>
<dbReference type="RefSeq" id="WP_169156072.1">
    <property type="nucleotide sequence ID" value="NZ_CAWPJE010000107.1"/>
</dbReference>
<gene>
    <name evidence="3" type="ORF">DP116_15630</name>
</gene>
<protein>
    <submittedName>
        <fullName evidence="3">Uncharacterized protein</fullName>
    </submittedName>
</protein>
<evidence type="ECO:0000313" key="3">
    <source>
        <dbReference type="EMBL" id="NMG20814.1"/>
    </source>
</evidence>
<feature type="transmembrane region" description="Helical" evidence="2">
    <location>
        <begin position="99"/>
        <end position="126"/>
    </location>
</feature>
<keyword evidence="4" id="KW-1185">Reference proteome</keyword>
<accession>A0ABX1P8S2</accession>
<sequence>MKDTGLEQQKKITVLRDQSPSGALVKRDTGFDIEVYKEVLSDRFIEARTVDEYEKLLVLRQRVQELDIEVRRLDYAERSAEIQLQQAQQKALLQRGQQIVAIIISIAAGLYLLQTLPLAGLLFLILGLAKPLGYSLGEIGNFLDSLKGFPKDSDKLLSDGKEQRDQAEESRDARP</sequence>
<comment type="caution">
    <text evidence="3">The sequence shown here is derived from an EMBL/GenBank/DDBJ whole genome shotgun (WGS) entry which is preliminary data.</text>
</comment>
<evidence type="ECO:0000313" key="4">
    <source>
        <dbReference type="Proteomes" id="UP000718564"/>
    </source>
</evidence>
<keyword evidence="2" id="KW-1133">Transmembrane helix</keyword>
<organism evidence="3 4">
    <name type="scientific">Brasilonema bromeliae SPC951</name>
    <dbReference type="NCBI Taxonomy" id="385972"/>
    <lineage>
        <taxon>Bacteria</taxon>
        <taxon>Bacillati</taxon>
        <taxon>Cyanobacteriota</taxon>
        <taxon>Cyanophyceae</taxon>
        <taxon>Nostocales</taxon>
        <taxon>Scytonemataceae</taxon>
        <taxon>Brasilonema</taxon>
        <taxon>Bromeliae group (in: Brasilonema)</taxon>
    </lineage>
</organism>
<name>A0ABX1P8S2_9CYAN</name>
<feature type="region of interest" description="Disordered" evidence="1">
    <location>
        <begin position="154"/>
        <end position="175"/>
    </location>
</feature>
<dbReference type="Proteomes" id="UP000718564">
    <property type="component" value="Unassembled WGS sequence"/>
</dbReference>